<feature type="transmembrane region" description="Helical" evidence="2">
    <location>
        <begin position="252"/>
        <end position="270"/>
    </location>
</feature>
<keyword evidence="2" id="KW-0812">Transmembrane</keyword>
<feature type="compositionally biased region" description="Basic and acidic residues" evidence="1">
    <location>
        <begin position="207"/>
        <end position="226"/>
    </location>
</feature>
<keyword evidence="4" id="KW-1185">Reference proteome</keyword>
<evidence type="ECO:0000313" key="3">
    <source>
        <dbReference type="EMBL" id="GFN98318.1"/>
    </source>
</evidence>
<dbReference type="PANTHER" id="PTHR16502">
    <property type="entry name" value="KERATINOCYTE-ASSOCIATED TRANSMEMBRANE PROTEIN 2"/>
    <property type="match status" value="1"/>
</dbReference>
<feature type="compositionally biased region" description="Polar residues" evidence="1">
    <location>
        <begin position="165"/>
        <end position="180"/>
    </location>
</feature>
<dbReference type="InterPro" id="IPR037645">
    <property type="entry name" value="KCT2"/>
</dbReference>
<evidence type="ECO:0000313" key="4">
    <source>
        <dbReference type="Proteomes" id="UP000735302"/>
    </source>
</evidence>
<comment type="caution">
    <text evidence="3">The sequence shown here is derived from an EMBL/GenBank/DDBJ whole genome shotgun (WGS) entry which is preliminary data.</text>
</comment>
<dbReference type="PANTHER" id="PTHR16502:SF0">
    <property type="entry name" value="KERATINOCYTE-ASSOCIATED TRANSMEMBRANE PROTEIN 2"/>
    <property type="match status" value="1"/>
</dbReference>
<keyword evidence="2" id="KW-1133">Transmembrane helix</keyword>
<dbReference type="AlphaFoldDB" id="A0AAV3ZWM1"/>
<reference evidence="3 4" key="1">
    <citation type="journal article" date="2021" name="Elife">
        <title>Chloroplast acquisition without the gene transfer in kleptoplastic sea slugs, Plakobranchus ocellatus.</title>
        <authorList>
            <person name="Maeda T."/>
            <person name="Takahashi S."/>
            <person name="Yoshida T."/>
            <person name="Shimamura S."/>
            <person name="Takaki Y."/>
            <person name="Nagai Y."/>
            <person name="Toyoda A."/>
            <person name="Suzuki Y."/>
            <person name="Arimoto A."/>
            <person name="Ishii H."/>
            <person name="Satoh N."/>
            <person name="Nishiyama T."/>
            <person name="Hasebe M."/>
            <person name="Maruyama T."/>
            <person name="Minagawa J."/>
            <person name="Obokata J."/>
            <person name="Shigenobu S."/>
        </authorList>
    </citation>
    <scope>NUCLEOTIDE SEQUENCE [LARGE SCALE GENOMIC DNA]</scope>
</reference>
<feature type="compositionally biased region" description="Polar residues" evidence="1">
    <location>
        <begin position="142"/>
        <end position="157"/>
    </location>
</feature>
<accession>A0AAV3ZWM1</accession>
<keyword evidence="2" id="KW-0472">Membrane</keyword>
<dbReference type="EMBL" id="BLXT01002845">
    <property type="protein sequence ID" value="GFN98318.1"/>
    <property type="molecule type" value="Genomic_DNA"/>
</dbReference>
<gene>
    <name evidence="3" type="ORF">PoB_002482400</name>
</gene>
<organism evidence="3 4">
    <name type="scientific">Plakobranchus ocellatus</name>
    <dbReference type="NCBI Taxonomy" id="259542"/>
    <lineage>
        <taxon>Eukaryota</taxon>
        <taxon>Metazoa</taxon>
        <taxon>Spiralia</taxon>
        <taxon>Lophotrochozoa</taxon>
        <taxon>Mollusca</taxon>
        <taxon>Gastropoda</taxon>
        <taxon>Heterobranchia</taxon>
        <taxon>Euthyneura</taxon>
        <taxon>Panpulmonata</taxon>
        <taxon>Sacoglossa</taxon>
        <taxon>Placobranchoidea</taxon>
        <taxon>Plakobranchidae</taxon>
        <taxon>Plakobranchus</taxon>
    </lineage>
</organism>
<evidence type="ECO:0000256" key="2">
    <source>
        <dbReference type="SAM" id="Phobius"/>
    </source>
</evidence>
<protein>
    <submittedName>
        <fullName evidence="3">Trans-Golgi network integral membrane protein 1-like</fullName>
    </submittedName>
</protein>
<dbReference type="Proteomes" id="UP000735302">
    <property type="component" value="Unassembled WGS sequence"/>
</dbReference>
<evidence type="ECO:0000256" key="1">
    <source>
        <dbReference type="SAM" id="MobiDB-lite"/>
    </source>
</evidence>
<name>A0AAV3ZWM1_9GAST</name>
<proteinExistence type="predicted"/>
<feature type="region of interest" description="Disordered" evidence="1">
    <location>
        <begin position="135"/>
        <end position="239"/>
    </location>
</feature>
<feature type="transmembrane region" description="Helical" evidence="2">
    <location>
        <begin position="111"/>
        <end position="132"/>
    </location>
</feature>
<dbReference type="Pfam" id="PF17818">
    <property type="entry name" value="KCT2"/>
    <property type="match status" value="1"/>
</dbReference>
<feature type="compositionally biased region" description="Low complexity" evidence="1">
    <location>
        <begin position="193"/>
        <end position="204"/>
    </location>
</feature>
<sequence>MGYFNAKVGYESVEDVIRPSGIGTVNERGNWLIQWCQISDSAITNTWYQNHQGRQWTWKSSGDRSRNKIVLFSFRKDSETPSKHRNHCQEPTVIQIIFRMKEISGGRNMQVLLLCLAVLVLRGAWSGLVLGYEGSQPGGSRVESQNPATGSNFSPSGGQPGGSRAESQNPATGSNFSPSGGQPGGSMAESQNSAAGSDLSLAADQPKGSRVENNDESAKINNKENGLKNLNADSQVRNGGDRYGDVPSPGHFFGYFLTAVILCISGYVVYHNKQRIFAFCLEGRNGLTSRRKSGGAKYTKLQSNVEEVMPSLEQTSAAKNFVY</sequence>